<evidence type="ECO:0000313" key="2">
    <source>
        <dbReference type="EMBL" id="PMB68877.1"/>
    </source>
</evidence>
<organism evidence="2 3">
    <name type="scientific">Beauveria bassiana</name>
    <name type="common">White muscardine disease fungus</name>
    <name type="synonym">Tritirachium shiotae</name>
    <dbReference type="NCBI Taxonomy" id="176275"/>
    <lineage>
        <taxon>Eukaryota</taxon>
        <taxon>Fungi</taxon>
        <taxon>Dikarya</taxon>
        <taxon>Ascomycota</taxon>
        <taxon>Pezizomycotina</taxon>
        <taxon>Sordariomycetes</taxon>
        <taxon>Hypocreomycetidae</taxon>
        <taxon>Hypocreales</taxon>
        <taxon>Cordycipitaceae</taxon>
        <taxon>Beauveria</taxon>
    </lineage>
</organism>
<protein>
    <submittedName>
        <fullName evidence="2">Uncharacterized protein</fullName>
    </submittedName>
</protein>
<comment type="caution">
    <text evidence="2">The sequence shown here is derived from an EMBL/GenBank/DDBJ whole genome shotgun (WGS) entry which is preliminary data.</text>
</comment>
<reference evidence="2 3" key="1">
    <citation type="journal article" date="2016" name="Appl. Microbiol. Biotechnol.">
        <title>Characterization of T-DNA insertion mutants with decreased virulence in the entomopathogenic fungus Beauveria bassiana JEF-007.</title>
        <authorList>
            <person name="Kim S."/>
            <person name="Lee S.J."/>
            <person name="Nai Y.S."/>
            <person name="Yu J.S."/>
            <person name="Lee M.R."/>
            <person name="Yang Y.T."/>
            <person name="Kim J.S."/>
        </authorList>
    </citation>
    <scope>NUCLEOTIDE SEQUENCE [LARGE SCALE GENOMIC DNA]</scope>
    <source>
        <strain evidence="2 3">JEF-007</strain>
    </source>
</reference>
<evidence type="ECO:0000313" key="3">
    <source>
        <dbReference type="Proteomes" id="UP000235728"/>
    </source>
</evidence>
<dbReference type="EMBL" id="MRVG01000005">
    <property type="protein sequence ID" value="PMB68877.1"/>
    <property type="molecule type" value="Genomic_DNA"/>
</dbReference>
<dbReference type="Proteomes" id="UP000235728">
    <property type="component" value="Unassembled WGS sequence"/>
</dbReference>
<gene>
    <name evidence="2" type="ORF">BM221_005461</name>
</gene>
<accession>A0A2N6NNM9</accession>
<name>A0A2N6NNM9_BEABA</name>
<sequence length="63" mass="7020">MSAALGDSSQACQRRTSKELGRPRRRNLAISQNHDDDDTGRVSTDEDFVLRKCRSAGTHRCGE</sequence>
<proteinExistence type="predicted"/>
<feature type="region of interest" description="Disordered" evidence="1">
    <location>
        <begin position="1"/>
        <end position="45"/>
    </location>
</feature>
<dbReference type="AlphaFoldDB" id="A0A2N6NNM9"/>
<evidence type="ECO:0000256" key="1">
    <source>
        <dbReference type="SAM" id="MobiDB-lite"/>
    </source>
</evidence>